<accession>A0A1B1AGN3</accession>
<dbReference type="InParanoid" id="A0A1B1AGN3"/>
<dbReference type="KEGG" id="cbot:ATE48_07175"/>
<evidence type="ECO:0000313" key="1">
    <source>
        <dbReference type="EMBL" id="ANP45714.1"/>
    </source>
</evidence>
<dbReference type="EMBL" id="CP013244">
    <property type="protein sequence ID" value="ANP45714.1"/>
    <property type="molecule type" value="Genomic_DNA"/>
</dbReference>
<dbReference type="Proteomes" id="UP000092498">
    <property type="component" value="Chromosome"/>
</dbReference>
<evidence type="ECO:0000313" key="2">
    <source>
        <dbReference type="Proteomes" id="UP000092498"/>
    </source>
</evidence>
<organism evidence="1 2">
    <name type="scientific">Candidatus Viadribacter manganicus</name>
    <dbReference type="NCBI Taxonomy" id="1759059"/>
    <lineage>
        <taxon>Bacteria</taxon>
        <taxon>Pseudomonadati</taxon>
        <taxon>Pseudomonadota</taxon>
        <taxon>Alphaproteobacteria</taxon>
        <taxon>Hyphomonadales</taxon>
        <taxon>Hyphomonadaceae</taxon>
        <taxon>Candidatus Viadribacter</taxon>
    </lineage>
</organism>
<proteinExistence type="predicted"/>
<dbReference type="STRING" id="1759059.ATE48_07175"/>
<dbReference type="RefSeq" id="WP_066769493.1">
    <property type="nucleotide sequence ID" value="NZ_CP013244.1"/>
</dbReference>
<sequence length="148" mass="15990">MKVELLILGFGVSAGFAAGWLLTPPPSAPVAAPIIAPALVHAGVEAGDMRERLERLAPAPAELAPEAPPAPDIALLFRRDLTAIEAQGEAAIVYVVDGAWSRQRRALRVGDIYRDGWRVSAISAQRVQLRRRREIRSVEAFALPVIEP</sequence>
<reference evidence="1 2" key="1">
    <citation type="submission" date="2015-11" db="EMBL/GenBank/DDBJ databases">
        <title>Whole-Genome Sequence of Candidatus Oderbacter manganicum from the National Park Lower Oder Valley, Germany.</title>
        <authorList>
            <person name="Braun B."/>
            <person name="Liere K."/>
            <person name="Szewzyk U."/>
        </authorList>
    </citation>
    <scope>NUCLEOTIDE SEQUENCE [LARGE SCALE GENOMIC DNA]</scope>
    <source>
        <strain evidence="1 2">OTSz_A_272</strain>
    </source>
</reference>
<name>A0A1B1AGN3_9PROT</name>
<protein>
    <submittedName>
        <fullName evidence="1">Uncharacterized protein</fullName>
    </submittedName>
</protein>
<keyword evidence="2" id="KW-1185">Reference proteome</keyword>
<gene>
    <name evidence="1" type="ORF">ATE48_07175</name>
</gene>
<dbReference type="AlphaFoldDB" id="A0A1B1AGN3"/>
<dbReference type="OrthoDB" id="8482292at2"/>